<sequence length="798" mass="91932">MFGSKGEEKPVSPGPNPEFDRLIHVIEESDSTAVGQIFRAIQDGDDQQKFVEHLQARIADHDKDIERMCNFHYQGFVDSVGELLKVRGFAESLKEEVLDTNKALQRSCQPVLKQGSELQKARKVLLNIAATTEHLQTCLPVLQVYCKLNDQINSKRYYPALKTLEQLEHTYLPRVRRYRFCEKIAQNIPKIRDSIKEASMSDLTDFLESIRKHSDMIGEEAMIQVQKRTSLENSAPKKQRSSMTDSSLTEVDKDSLEEEYVDEDEEEALAQDKVDFSPVYRCLHIYTVLGEKEVFESYYRRERTKQARLTITPQGSAYDSVSFYQKYFYQIVGFFVVEDHIFNTTDGLASSEYIEKLWNMALSKINETLTNLTACCIDATLLLQIKDQIVLFLATLNSYGFNTTAISELLVVLKDQYNEILMQTWLQKFSNIFDEDNYTAILVNTPEEFEDIVKNFPFRDENLRKAPCPKELPFSQFVPKVYREIKEFIYACHKFSLELNLTDTERDDMIRKSTNVLLTRTLSGCLTALIRKHSLGLAEVLVQVIVNTIQLEKACVYLEDFISNITGTQGDNIHAASLQGTSIFRDAGSEAEQEIYKRLNFKVNEFLELSTYDWSMEDSDGKASDYILDIIRFLEGSFKAFTNLPQKVAITACMSACKHLAQSLMNFLLDDSIRYISMGAIQQFSLDVIQCELFVNSEPVPGFKDGTLQMTFVELRQLLDLFLEWDWAAYLADYNNPKRRYNRVTPQTAITILEKMKEADKKKNLFTTFKKNERDRKKLLDTVLKQLRALTIRPGQGH</sequence>
<feature type="domain" description="Exocyst complex subunit EXOC6/Sec15 C-terminal" evidence="7">
    <location>
        <begin position="407"/>
        <end position="755"/>
    </location>
</feature>
<evidence type="ECO:0000256" key="4">
    <source>
        <dbReference type="ARBA" id="ARBA00023054"/>
    </source>
</evidence>
<organism evidence="9 10">
    <name type="scientific">Holothuria leucospilota</name>
    <name type="common">Black long sea cucumber</name>
    <name type="synonym">Mertensiothuria leucospilota</name>
    <dbReference type="NCBI Taxonomy" id="206669"/>
    <lineage>
        <taxon>Eukaryota</taxon>
        <taxon>Metazoa</taxon>
        <taxon>Echinodermata</taxon>
        <taxon>Eleutherozoa</taxon>
        <taxon>Echinozoa</taxon>
        <taxon>Holothuroidea</taxon>
        <taxon>Aspidochirotacea</taxon>
        <taxon>Aspidochirotida</taxon>
        <taxon>Holothuriidae</taxon>
        <taxon>Holothuria</taxon>
    </lineage>
</organism>
<dbReference type="GO" id="GO:0006886">
    <property type="term" value="P:intracellular protein transport"/>
    <property type="evidence" value="ECO:0007669"/>
    <property type="project" value="InterPro"/>
</dbReference>
<dbReference type="InterPro" id="IPR042044">
    <property type="entry name" value="EXOC6PINT-1/Sec15/Tip20_C_dom2"/>
</dbReference>
<dbReference type="PANTHER" id="PTHR12702:SF0">
    <property type="entry name" value="EXOCYST COMPLEX COMPONENT 6"/>
    <property type="match status" value="1"/>
</dbReference>
<gene>
    <name evidence="9" type="ORF">HOLleu_33723</name>
</gene>
<dbReference type="GO" id="GO:0000145">
    <property type="term" value="C:exocyst"/>
    <property type="evidence" value="ECO:0007669"/>
    <property type="project" value="UniProtKB-UniRule"/>
</dbReference>
<feature type="domain" description="Exocyst complex component EXOC6/Sec15 N-terminal" evidence="8">
    <location>
        <begin position="53"/>
        <end position="222"/>
    </location>
</feature>
<dbReference type="Proteomes" id="UP001152320">
    <property type="component" value="Chromosome 17"/>
</dbReference>
<dbReference type="InterPro" id="IPR046361">
    <property type="entry name" value="EXOC6/Sec15_C"/>
</dbReference>
<evidence type="ECO:0000256" key="6">
    <source>
        <dbReference type="SAM" id="MobiDB-lite"/>
    </source>
</evidence>
<dbReference type="AlphaFoldDB" id="A0A9Q0YP57"/>
<feature type="region of interest" description="Disordered" evidence="6">
    <location>
        <begin position="228"/>
        <end position="255"/>
    </location>
</feature>
<protein>
    <recommendedName>
        <fullName evidence="5">Exocyst complex component</fullName>
    </recommendedName>
</protein>
<dbReference type="FunFam" id="1.20.58.670:FF:000001">
    <property type="entry name" value="Exocyst complex component"/>
    <property type="match status" value="1"/>
</dbReference>
<comment type="similarity">
    <text evidence="1 5">Belongs to the SEC15 family.</text>
</comment>
<evidence type="ECO:0000313" key="10">
    <source>
        <dbReference type="Proteomes" id="UP001152320"/>
    </source>
</evidence>
<dbReference type="InterPro" id="IPR042045">
    <property type="entry name" value="EXOC6/Sec15_C_dom1"/>
</dbReference>
<evidence type="ECO:0000256" key="1">
    <source>
        <dbReference type="ARBA" id="ARBA00007944"/>
    </source>
</evidence>
<evidence type="ECO:0000256" key="2">
    <source>
        <dbReference type="ARBA" id="ARBA00022448"/>
    </source>
</evidence>
<name>A0A9Q0YP57_HOLLE</name>
<evidence type="ECO:0000259" key="7">
    <source>
        <dbReference type="Pfam" id="PF04091"/>
    </source>
</evidence>
<dbReference type="OrthoDB" id="10267033at2759"/>
<comment type="function">
    <text evidence="5">Component of the exocyst complex involved in the docking of exocytic vesicles with fusion sites on the plasma membrane.</text>
</comment>
<dbReference type="InterPro" id="IPR048359">
    <property type="entry name" value="EXOC6_Sec15_N"/>
</dbReference>
<accession>A0A9Q0YP57</accession>
<dbReference type="GO" id="GO:0090522">
    <property type="term" value="P:vesicle tethering involved in exocytosis"/>
    <property type="evidence" value="ECO:0007669"/>
    <property type="project" value="UniProtKB-UniRule"/>
</dbReference>
<dbReference type="Gene3D" id="1.20.58.670">
    <property type="entry name" value="Dsl1p vesicle tethering complex, Tip20p subunit, domain D"/>
    <property type="match status" value="1"/>
</dbReference>
<dbReference type="Gene3D" id="1.10.357.30">
    <property type="entry name" value="Exocyst complex subunit Sec15 C-terminal domain, N-terminal subdomain"/>
    <property type="match status" value="1"/>
</dbReference>
<evidence type="ECO:0000259" key="8">
    <source>
        <dbReference type="Pfam" id="PF20651"/>
    </source>
</evidence>
<dbReference type="InterPro" id="IPR007225">
    <property type="entry name" value="EXOC6/Sec15"/>
</dbReference>
<reference evidence="9" key="1">
    <citation type="submission" date="2021-10" db="EMBL/GenBank/DDBJ databases">
        <title>Tropical sea cucumber genome reveals ecological adaptation and Cuvierian tubules defense mechanism.</title>
        <authorList>
            <person name="Chen T."/>
        </authorList>
    </citation>
    <scope>NUCLEOTIDE SEQUENCE</scope>
    <source>
        <strain evidence="9">Nanhai2018</strain>
        <tissue evidence="9">Muscle</tissue>
    </source>
</reference>
<comment type="caution">
    <text evidence="9">The sequence shown here is derived from an EMBL/GenBank/DDBJ whole genome shotgun (WGS) entry which is preliminary data.</text>
</comment>
<proteinExistence type="inferred from homology"/>
<dbReference type="GO" id="GO:0016020">
    <property type="term" value="C:membrane"/>
    <property type="evidence" value="ECO:0007669"/>
    <property type="project" value="TreeGrafter"/>
</dbReference>
<dbReference type="EMBL" id="JAIZAY010000017">
    <property type="protein sequence ID" value="KAJ8026002.1"/>
    <property type="molecule type" value="Genomic_DNA"/>
</dbReference>
<dbReference type="Pfam" id="PF04091">
    <property type="entry name" value="Sec15_C"/>
    <property type="match status" value="1"/>
</dbReference>
<keyword evidence="4" id="KW-0175">Coiled coil</keyword>
<evidence type="ECO:0000256" key="5">
    <source>
        <dbReference type="PIRNR" id="PIRNR025007"/>
    </source>
</evidence>
<dbReference type="PANTHER" id="PTHR12702">
    <property type="entry name" value="SEC15"/>
    <property type="match status" value="1"/>
</dbReference>
<keyword evidence="3 5" id="KW-0268">Exocytosis</keyword>
<keyword evidence="10" id="KW-1185">Reference proteome</keyword>
<dbReference type="GO" id="GO:0006893">
    <property type="term" value="P:Golgi to plasma membrane transport"/>
    <property type="evidence" value="ECO:0007669"/>
    <property type="project" value="TreeGrafter"/>
</dbReference>
<dbReference type="Pfam" id="PF20651">
    <property type="entry name" value="EXOC6_Sec15_N"/>
    <property type="match status" value="1"/>
</dbReference>
<evidence type="ECO:0000313" key="9">
    <source>
        <dbReference type="EMBL" id="KAJ8026002.1"/>
    </source>
</evidence>
<keyword evidence="2 5" id="KW-0813">Transport</keyword>
<dbReference type="PIRSF" id="PIRSF025007">
    <property type="entry name" value="Sec15"/>
    <property type="match status" value="1"/>
</dbReference>
<evidence type="ECO:0000256" key="3">
    <source>
        <dbReference type="ARBA" id="ARBA00022483"/>
    </source>
</evidence>